<proteinExistence type="inferred from homology"/>
<dbReference type="PROSITE" id="PS51257">
    <property type="entry name" value="PROKAR_LIPOPROTEIN"/>
    <property type="match status" value="1"/>
</dbReference>
<dbReference type="InterPro" id="IPR001279">
    <property type="entry name" value="Metallo-B-lactamas"/>
</dbReference>
<dbReference type="CDD" id="cd07710">
    <property type="entry name" value="arylsulfatase_Sdsa1-like_MBL-fold"/>
    <property type="match status" value="1"/>
</dbReference>
<evidence type="ECO:0000256" key="3">
    <source>
        <dbReference type="ARBA" id="ARBA00022833"/>
    </source>
</evidence>
<feature type="domain" description="Metallo-beta-lactamase" evidence="6">
    <location>
        <begin position="63"/>
        <end position="275"/>
    </location>
</feature>
<dbReference type="Gene3D" id="3.60.15.30">
    <property type="entry name" value="Metallo-beta-lactamase domain"/>
    <property type="match status" value="1"/>
</dbReference>
<evidence type="ECO:0000256" key="4">
    <source>
        <dbReference type="ARBA" id="ARBA00033751"/>
    </source>
</evidence>
<dbReference type="PANTHER" id="PTHR43223">
    <property type="entry name" value="ALKYL/ARYL-SULFATASE"/>
    <property type="match status" value="1"/>
</dbReference>
<evidence type="ECO:0000256" key="5">
    <source>
        <dbReference type="SAM" id="SignalP"/>
    </source>
</evidence>
<evidence type="ECO:0000256" key="1">
    <source>
        <dbReference type="ARBA" id="ARBA00022723"/>
    </source>
</evidence>
<dbReference type="SUPFAM" id="SSF55718">
    <property type="entry name" value="SCP-like"/>
    <property type="match status" value="1"/>
</dbReference>
<dbReference type="Gene3D" id="3.30.1050.10">
    <property type="entry name" value="SCP2 sterol-binding domain"/>
    <property type="match status" value="1"/>
</dbReference>
<dbReference type="InterPro" id="IPR044097">
    <property type="entry name" value="Bds1/SdsA1_MBL-fold"/>
</dbReference>
<dbReference type="InterPro" id="IPR036527">
    <property type="entry name" value="SCP2_sterol-bd_dom_sf"/>
</dbReference>
<accession>A0ABS0AHB2</accession>
<feature type="signal peptide" evidence="5">
    <location>
        <begin position="1"/>
        <end position="18"/>
    </location>
</feature>
<dbReference type="InterPro" id="IPR038536">
    <property type="entry name" value="Alkyl/aryl-sulf_dimr_sf"/>
</dbReference>
<dbReference type="InterPro" id="IPR036866">
    <property type="entry name" value="RibonucZ/Hydroxyglut_hydro"/>
</dbReference>
<keyword evidence="3" id="KW-0862">Zinc</keyword>
<evidence type="ECO:0000259" key="6">
    <source>
        <dbReference type="SMART" id="SM00849"/>
    </source>
</evidence>
<dbReference type="EMBL" id="ARXR01000017">
    <property type="protein sequence ID" value="MBF5053494.1"/>
    <property type="molecule type" value="Genomic_DNA"/>
</dbReference>
<keyword evidence="1" id="KW-0479">Metal-binding</keyword>
<organism evidence="7 8">
    <name type="scientific">Alloalcanivorax venustensis ISO4</name>
    <dbReference type="NCBI Taxonomy" id="1177184"/>
    <lineage>
        <taxon>Bacteria</taxon>
        <taxon>Pseudomonadati</taxon>
        <taxon>Pseudomonadota</taxon>
        <taxon>Gammaproteobacteria</taxon>
        <taxon>Oceanospirillales</taxon>
        <taxon>Alcanivoracaceae</taxon>
        <taxon>Alloalcanivorax</taxon>
    </lineage>
</organism>
<dbReference type="Pfam" id="PF00753">
    <property type="entry name" value="Lactamase_B"/>
    <property type="match status" value="1"/>
</dbReference>
<evidence type="ECO:0000313" key="8">
    <source>
        <dbReference type="Proteomes" id="UP000644441"/>
    </source>
</evidence>
<keyword evidence="8" id="KW-1185">Reference proteome</keyword>
<gene>
    <name evidence="7" type="ORF">ISO4_02096</name>
</gene>
<dbReference type="Pfam" id="PF14863">
    <property type="entry name" value="Alkyl_sulf_dimr"/>
    <property type="match status" value="1"/>
</dbReference>
<keyword evidence="5" id="KW-0732">Signal</keyword>
<dbReference type="SUPFAM" id="SSF56281">
    <property type="entry name" value="Metallo-hydrolase/oxidoreductase"/>
    <property type="match status" value="1"/>
</dbReference>
<evidence type="ECO:0000256" key="2">
    <source>
        <dbReference type="ARBA" id="ARBA00022801"/>
    </source>
</evidence>
<protein>
    <submittedName>
        <fullName evidence="7">Beta-lactamase domain-containing protein</fullName>
    </submittedName>
</protein>
<keyword evidence="2" id="KW-0378">Hydrolase</keyword>
<comment type="similarity">
    <text evidence="4">Belongs to the metallo-beta-lactamase superfamily. Type III sulfatase family.</text>
</comment>
<dbReference type="InterPro" id="IPR029228">
    <property type="entry name" value="Alkyl_sulf_dimr"/>
</dbReference>
<sequence length="572" mass="63314">MRYPVLFFVMAVGAAALAACGDSSAPEPRATPAPDALREHSKLFEKEVVEVTDGVHVAVGFGLANSIMLEGDDGIIIVDTMETVAEGEAVLAAFREITDKPIAAIIYTHNHADHVFGARAFAAPGEVPVYAHQSTGYYINRVVNQIRPIITTRSMRMFGHHLPEGERINDGIGPHLGVSEESTLFALPPDHTVDERLETTIAGIKLELVHAPGETEDQLFVWLPEKKVVLSGDNIYQTFPNLYTIRGTYYRDVQKWAASLDKIRALDAEFLVPSHTRPLIGRERIHDTLTDYRDAIQYVHDQTLRHMNKGLTPDQIVERVQLPPHLAESPWLQEFYGKVSWSVRSVFDGYLGWFDGNPSTLQPLPGEQQARHMAELAGGEQALADKARAALEQGDAQWALSLSDHLRALRPDDDAVNQLRAEALRRLGEVEANPNARNYYFTAAREEADGLNPGFRTEPPEGFLDTLPIDNFLAAMPAFLKAEDTLDVHEKLGFQFADSDRRFTLEIRRGVAQVRPGLAEDTVAVLHTREPVWKAIAAGNRSAVTALAGDDLDIDGDKIAALRLLGYFEKVD</sequence>
<dbReference type="Gene3D" id="1.25.40.880">
    <property type="entry name" value="Alkyl sulfatase, dimerisation domain"/>
    <property type="match status" value="1"/>
</dbReference>
<evidence type="ECO:0000313" key="7">
    <source>
        <dbReference type="EMBL" id="MBF5053494.1"/>
    </source>
</evidence>
<dbReference type="Proteomes" id="UP000644441">
    <property type="component" value="Unassembled WGS sequence"/>
</dbReference>
<dbReference type="Pfam" id="PF14864">
    <property type="entry name" value="Alkyl_sulf_C"/>
    <property type="match status" value="1"/>
</dbReference>
<dbReference type="PANTHER" id="PTHR43223:SF1">
    <property type="entry name" value="ALKYL_ARYL-SULFATASE BDS1"/>
    <property type="match status" value="1"/>
</dbReference>
<reference evidence="7 8" key="1">
    <citation type="submission" date="2012-09" db="EMBL/GenBank/DDBJ databases">
        <title>Genome Sequence of alkane-degrading Bacterium Alcanivorax venustensis ISO4.</title>
        <authorList>
            <person name="Lai Q."/>
            <person name="Shao Z."/>
        </authorList>
    </citation>
    <scope>NUCLEOTIDE SEQUENCE [LARGE SCALE GENOMIC DNA]</scope>
    <source>
        <strain evidence="7 8">ISO4</strain>
    </source>
</reference>
<feature type="chain" id="PRO_5045441598" evidence="5">
    <location>
        <begin position="19"/>
        <end position="572"/>
    </location>
</feature>
<dbReference type="InterPro" id="IPR029229">
    <property type="entry name" value="Alkyl_sulf_C"/>
</dbReference>
<dbReference type="SMART" id="SM00849">
    <property type="entry name" value="Lactamase_B"/>
    <property type="match status" value="1"/>
</dbReference>
<name>A0ABS0AHB2_9GAMM</name>
<comment type="caution">
    <text evidence="7">The sequence shown here is derived from an EMBL/GenBank/DDBJ whole genome shotgun (WGS) entry which is preliminary data.</text>
</comment>
<dbReference type="RefSeq" id="WP_194856190.1">
    <property type="nucleotide sequence ID" value="NZ_ARXR01000017.1"/>
</dbReference>
<dbReference type="InterPro" id="IPR052195">
    <property type="entry name" value="Bact_Alkyl/Aryl-Sulfatase"/>
</dbReference>